<dbReference type="PANTHER" id="PTHR13817:SF173">
    <property type="entry name" value="FRAZZLED"/>
    <property type="match status" value="1"/>
</dbReference>
<dbReference type="EMBL" id="JBHSED010000066">
    <property type="protein sequence ID" value="MFC4306820.1"/>
    <property type="molecule type" value="Genomic_DNA"/>
</dbReference>
<dbReference type="PROSITE" id="PS50853">
    <property type="entry name" value="FN3"/>
    <property type="match status" value="2"/>
</dbReference>
<accession>A0ABV8SHT0</accession>
<dbReference type="SMART" id="SM00060">
    <property type="entry name" value="FN3"/>
    <property type="match status" value="1"/>
</dbReference>
<dbReference type="Proteomes" id="UP001595755">
    <property type="component" value="Unassembled WGS sequence"/>
</dbReference>
<evidence type="ECO:0000259" key="2">
    <source>
        <dbReference type="PROSITE" id="PS50853"/>
    </source>
</evidence>
<organism evidence="3 4">
    <name type="scientific">Cohnella boryungensis</name>
    <dbReference type="NCBI Taxonomy" id="768479"/>
    <lineage>
        <taxon>Bacteria</taxon>
        <taxon>Bacillati</taxon>
        <taxon>Bacillota</taxon>
        <taxon>Bacilli</taxon>
        <taxon>Bacillales</taxon>
        <taxon>Paenibacillaceae</taxon>
        <taxon>Cohnella</taxon>
    </lineage>
</organism>
<evidence type="ECO:0000313" key="4">
    <source>
        <dbReference type="Proteomes" id="UP001595755"/>
    </source>
</evidence>
<reference evidence="4" key="1">
    <citation type="journal article" date="2019" name="Int. J. Syst. Evol. Microbiol.">
        <title>The Global Catalogue of Microorganisms (GCM) 10K type strain sequencing project: providing services to taxonomists for standard genome sequencing and annotation.</title>
        <authorList>
            <consortium name="The Broad Institute Genomics Platform"/>
            <consortium name="The Broad Institute Genome Sequencing Center for Infectious Disease"/>
            <person name="Wu L."/>
            <person name="Ma J."/>
        </authorList>
    </citation>
    <scope>NUCLEOTIDE SEQUENCE [LARGE SCALE GENOMIC DNA]</scope>
    <source>
        <strain evidence="4">CGMCC 4.1641</strain>
    </source>
</reference>
<evidence type="ECO:0000256" key="1">
    <source>
        <dbReference type="ARBA" id="ARBA00022737"/>
    </source>
</evidence>
<dbReference type="InterPro" id="IPR003961">
    <property type="entry name" value="FN3_dom"/>
</dbReference>
<keyword evidence="1" id="KW-0677">Repeat</keyword>
<dbReference type="CDD" id="cd00063">
    <property type="entry name" value="FN3"/>
    <property type="match status" value="2"/>
</dbReference>
<dbReference type="Pfam" id="PF00041">
    <property type="entry name" value="fn3"/>
    <property type="match status" value="1"/>
</dbReference>
<proteinExistence type="predicted"/>
<feature type="domain" description="Fibronectin type-III" evidence="2">
    <location>
        <begin position="1"/>
        <end position="63"/>
    </location>
</feature>
<dbReference type="InterPro" id="IPR036116">
    <property type="entry name" value="FN3_sf"/>
</dbReference>
<name>A0ABV8SHT0_9BACL</name>
<dbReference type="Gene3D" id="2.60.40.10">
    <property type="entry name" value="Immunoglobulins"/>
    <property type="match status" value="2"/>
</dbReference>
<dbReference type="InterPro" id="IPR013783">
    <property type="entry name" value="Ig-like_fold"/>
</dbReference>
<dbReference type="SUPFAM" id="SSF49265">
    <property type="entry name" value="Fibronectin type III"/>
    <property type="match status" value="1"/>
</dbReference>
<dbReference type="PANTHER" id="PTHR13817">
    <property type="entry name" value="TITIN"/>
    <property type="match status" value="1"/>
</dbReference>
<feature type="domain" description="Fibronectin type-III" evidence="2">
    <location>
        <begin position="66"/>
        <end position="155"/>
    </location>
</feature>
<protein>
    <submittedName>
        <fullName evidence="3">Fibronectin type III domain-containing protein</fullName>
    </submittedName>
</protein>
<comment type="caution">
    <text evidence="3">The sequence shown here is derived from an EMBL/GenBank/DDBJ whole genome shotgun (WGS) entry which is preliminary data.</text>
</comment>
<dbReference type="RefSeq" id="WP_204604469.1">
    <property type="nucleotide sequence ID" value="NZ_JBHSED010000066.1"/>
</dbReference>
<dbReference type="InterPro" id="IPR050964">
    <property type="entry name" value="Striated_Muscle_Regulatory"/>
</dbReference>
<keyword evidence="4" id="KW-1185">Reference proteome</keyword>
<sequence length="631" mass="68438">MAISQYEIFEGQELIAAVSGAMTEYEISGLEPNQQYEVTVKAVDLAGLRSNPSISLTISTLADNQPPSAPILEVTDKKPTSVVLNWTPSTDNIGISRYEIYQNSSLSVSVTESTYSYQMQGLNEGKQYQFAVKAYDSAGNSTLSNTVDVFTSQSITSTNSIEITKAGGNWFSIYLHGNRTLRLTTSNNGGYYNSLYSNPNTSVLKSWASGNITYEPPKSSVHYLYIQNYSPTGTMTVTSEDGSDFDNAYALEMGATANSATNTAPANDSVYYKVNLTAGVKYSFGATAGTGLVVYDSSQTQVAGSETLSVTFTAATSGIHYVQLKTGPTTNSYTLLFSYLMPGPLSVTKTGETWYAVDLKANRTLRLTTSNNGGNYNYLHRMPQTSHLLNWTTGTMSYTPTSGGVYFLKLQNNAPTGTMTVTSEDGSDFDNAYALEMGATANSATNTAPANDSVYYKIYLVAGNKYSLGADRGSEINVYDSSKTIVAAGTPSAFYFVPARTGLYYIHLLTSSLSGSYTLKYENEGLADTIDGSFFDKAYPIDLSNRDVQRSNYSLLAKQSLFFRIDLSSEEALAVKAEGADELVVYDGDYNPIKTSMVPRLVYKAEAAGTYYVSIKQGNVNGSINVFFLWL</sequence>
<gene>
    <name evidence="3" type="ORF">ACFO1S_25700</name>
</gene>
<evidence type="ECO:0000313" key="3">
    <source>
        <dbReference type="EMBL" id="MFC4306820.1"/>
    </source>
</evidence>